<feature type="domain" description="IclR-ED" evidence="5">
    <location>
        <begin position="78"/>
        <end position="265"/>
    </location>
</feature>
<gene>
    <name evidence="6" type="ORF">E0493_02580</name>
</gene>
<organism evidence="6 7">
    <name type="scientific">Teichococcus coralli</name>
    <dbReference type="NCBI Taxonomy" id="2545983"/>
    <lineage>
        <taxon>Bacteria</taxon>
        <taxon>Pseudomonadati</taxon>
        <taxon>Pseudomonadota</taxon>
        <taxon>Alphaproteobacteria</taxon>
        <taxon>Acetobacterales</taxon>
        <taxon>Roseomonadaceae</taxon>
        <taxon>Roseomonas</taxon>
    </lineage>
</organism>
<dbReference type="SUPFAM" id="SSF55781">
    <property type="entry name" value="GAF domain-like"/>
    <property type="match status" value="1"/>
</dbReference>
<dbReference type="InterPro" id="IPR011042">
    <property type="entry name" value="6-blade_b-propeller_TolB-like"/>
</dbReference>
<dbReference type="AlphaFoldDB" id="A0A845BA46"/>
<dbReference type="PANTHER" id="PTHR30136">
    <property type="entry name" value="HELIX-TURN-HELIX TRANSCRIPTIONAL REGULATOR, ICLR FAMILY"/>
    <property type="match status" value="1"/>
</dbReference>
<evidence type="ECO:0000256" key="2">
    <source>
        <dbReference type="ARBA" id="ARBA00023125"/>
    </source>
</evidence>
<dbReference type="InterPro" id="IPR005471">
    <property type="entry name" value="Tscrpt_reg_IclR_N"/>
</dbReference>
<dbReference type="InterPro" id="IPR013658">
    <property type="entry name" value="SGL"/>
</dbReference>
<dbReference type="SMART" id="SM00346">
    <property type="entry name" value="HTH_ICLR"/>
    <property type="match status" value="1"/>
</dbReference>
<dbReference type="InterPro" id="IPR036388">
    <property type="entry name" value="WH-like_DNA-bd_sf"/>
</dbReference>
<evidence type="ECO:0000259" key="5">
    <source>
        <dbReference type="PROSITE" id="PS51078"/>
    </source>
</evidence>
<dbReference type="InterPro" id="IPR036390">
    <property type="entry name" value="WH_DNA-bd_sf"/>
</dbReference>
<dbReference type="PROSITE" id="PS51078">
    <property type="entry name" value="ICLR_ED"/>
    <property type="match status" value="1"/>
</dbReference>
<dbReference type="Gene3D" id="3.30.450.40">
    <property type="match status" value="1"/>
</dbReference>
<name>A0A845BA46_9PROT</name>
<evidence type="ECO:0000313" key="7">
    <source>
        <dbReference type="Proteomes" id="UP000460715"/>
    </source>
</evidence>
<accession>A0A845BA46</accession>
<dbReference type="InterPro" id="IPR014757">
    <property type="entry name" value="Tscrpt_reg_IclR_C"/>
</dbReference>
<dbReference type="InterPro" id="IPR029016">
    <property type="entry name" value="GAF-like_dom_sf"/>
</dbReference>
<dbReference type="Pfam" id="PF09339">
    <property type="entry name" value="HTH_IclR"/>
    <property type="match status" value="1"/>
</dbReference>
<evidence type="ECO:0000256" key="1">
    <source>
        <dbReference type="ARBA" id="ARBA00023015"/>
    </source>
</evidence>
<dbReference type="OrthoDB" id="2633250at2"/>
<dbReference type="Gene3D" id="1.10.10.10">
    <property type="entry name" value="Winged helix-like DNA-binding domain superfamily/Winged helix DNA-binding domain"/>
    <property type="match status" value="1"/>
</dbReference>
<keyword evidence="2" id="KW-0238">DNA-binding</keyword>
<dbReference type="SUPFAM" id="SSF63829">
    <property type="entry name" value="Calcium-dependent phosphotriesterase"/>
    <property type="match status" value="1"/>
</dbReference>
<sequence>MDRNADREPARPHGAALLGKACDVLEAVAAAPGGIAQSELMAQLGLSRTTTYRILGVLVARGLLRQDPARRVYAVGFRLMEIAQGMGHGAWSAPDLPAVAAPELRSLRDATGETAYVAVLEGREVVALGKFEGAHEVRSAARLGQRKPLHCTSQGKAILAFLPDGERDKLLKRLPMTPLTHHTITDRRRLASALRIVQARGFATDDEEIVEGVRCVGAPVLDPEGTVVGAVSVAGPAWRMTRERLDLLGPEVAAAGRRIGAQLRPAVPKAASGTPAQPMSAAAAFHGASPRWSAQAGLVWWCDMLAPELRCLPPGGLDRHVTRTEVPIRALTLDERGAAILVDMEGAVTRVTPDGQSRALTPLPAAPTALRIHPNGDAWAALPTPDGGSVIGVLSAAGITQPAWRLPGTVSALAWAPDGTALFAATLAFGTVHRLEVGRTAPLLLARLPAGGGRPAGLAVDRDGGVWTALYDGWSVARLGAEGEVDRILPLPVPRPTDIGFGGPDLDTLYVATARDGMALDALAAAPLSGRLLAVGAGVCGVEEVGTAWF</sequence>
<evidence type="ECO:0000256" key="3">
    <source>
        <dbReference type="ARBA" id="ARBA00023163"/>
    </source>
</evidence>
<comment type="caution">
    <text evidence="6">The sequence shown here is derived from an EMBL/GenBank/DDBJ whole genome shotgun (WGS) entry which is preliminary data.</text>
</comment>
<keyword evidence="1" id="KW-0805">Transcription regulation</keyword>
<dbReference type="Gene3D" id="2.120.10.30">
    <property type="entry name" value="TolB, C-terminal domain"/>
    <property type="match status" value="1"/>
</dbReference>
<protein>
    <submittedName>
        <fullName evidence="6">MarR family transcriptional regulator</fullName>
    </submittedName>
</protein>
<dbReference type="PANTHER" id="PTHR30136:SF24">
    <property type="entry name" value="HTH-TYPE TRANSCRIPTIONAL REPRESSOR ALLR"/>
    <property type="match status" value="1"/>
</dbReference>
<dbReference type="PRINTS" id="PR01790">
    <property type="entry name" value="SMP30FAMILY"/>
</dbReference>
<dbReference type="InterPro" id="IPR050707">
    <property type="entry name" value="HTH_MetabolicPath_Reg"/>
</dbReference>
<dbReference type="InterPro" id="IPR005511">
    <property type="entry name" value="SMP-30"/>
</dbReference>
<dbReference type="EMBL" id="SNVJ01000002">
    <property type="protein sequence ID" value="MXP62237.1"/>
    <property type="molecule type" value="Genomic_DNA"/>
</dbReference>
<dbReference type="Proteomes" id="UP000460715">
    <property type="component" value="Unassembled WGS sequence"/>
</dbReference>
<keyword evidence="7" id="KW-1185">Reference proteome</keyword>
<dbReference type="Pfam" id="PF01614">
    <property type="entry name" value="IclR_C"/>
    <property type="match status" value="1"/>
</dbReference>
<dbReference type="Pfam" id="PF08450">
    <property type="entry name" value="SGL"/>
    <property type="match status" value="1"/>
</dbReference>
<evidence type="ECO:0000259" key="4">
    <source>
        <dbReference type="PROSITE" id="PS51077"/>
    </source>
</evidence>
<dbReference type="GO" id="GO:0045892">
    <property type="term" value="P:negative regulation of DNA-templated transcription"/>
    <property type="evidence" value="ECO:0007669"/>
    <property type="project" value="TreeGrafter"/>
</dbReference>
<proteinExistence type="predicted"/>
<evidence type="ECO:0000313" key="6">
    <source>
        <dbReference type="EMBL" id="MXP62237.1"/>
    </source>
</evidence>
<dbReference type="SUPFAM" id="SSF46785">
    <property type="entry name" value="Winged helix' DNA-binding domain"/>
    <property type="match status" value="1"/>
</dbReference>
<feature type="domain" description="HTH iclR-type" evidence="4">
    <location>
        <begin position="15"/>
        <end position="77"/>
    </location>
</feature>
<dbReference type="PROSITE" id="PS51077">
    <property type="entry name" value="HTH_ICLR"/>
    <property type="match status" value="1"/>
</dbReference>
<keyword evidence="3" id="KW-0804">Transcription</keyword>
<dbReference type="GO" id="GO:0003700">
    <property type="term" value="F:DNA-binding transcription factor activity"/>
    <property type="evidence" value="ECO:0007669"/>
    <property type="project" value="TreeGrafter"/>
</dbReference>
<dbReference type="GO" id="GO:0003677">
    <property type="term" value="F:DNA binding"/>
    <property type="evidence" value="ECO:0007669"/>
    <property type="project" value="UniProtKB-KW"/>
</dbReference>
<reference evidence="6 7" key="1">
    <citation type="submission" date="2019-03" db="EMBL/GenBank/DDBJ databases">
        <title>Roseomonas sp. a novel Roseomonas species isolated from Sea whip Gorgonian.</title>
        <authorList>
            <person name="Li F."/>
            <person name="Pan X."/>
            <person name="Huang S."/>
            <person name="Li Z."/>
            <person name="Meng B."/>
        </authorList>
    </citation>
    <scope>NUCLEOTIDE SEQUENCE [LARGE SCALE GENOMIC DNA]</scope>
    <source>
        <strain evidence="6 7">M0104</strain>
    </source>
</reference>